<dbReference type="GeneTree" id="ENSGT00940000161037"/>
<evidence type="ECO:0000259" key="5">
    <source>
        <dbReference type="PROSITE" id="PS50011"/>
    </source>
</evidence>
<dbReference type="PANTHER" id="PTHR43671:SF92">
    <property type="entry name" value="SERINE_THREONINE-PROTEIN KINASE NEK10"/>
    <property type="match status" value="1"/>
</dbReference>
<dbReference type="STRING" id="109280.ENSHCOP00000004478"/>
<dbReference type="SUPFAM" id="SSF48371">
    <property type="entry name" value="ARM repeat"/>
    <property type="match status" value="1"/>
</dbReference>
<accession>A0A3Q2XJ29</accession>
<evidence type="ECO:0000256" key="2">
    <source>
        <dbReference type="ARBA" id="ARBA00022741"/>
    </source>
</evidence>
<dbReference type="Pfam" id="PF00514">
    <property type="entry name" value="Arm"/>
    <property type="match status" value="1"/>
</dbReference>
<keyword evidence="1" id="KW-0808">Transferase</keyword>
<dbReference type="InterPro" id="IPR011989">
    <property type="entry name" value="ARM-like"/>
</dbReference>
<dbReference type="GO" id="GO:1902749">
    <property type="term" value="P:regulation of cell cycle G2/M phase transition"/>
    <property type="evidence" value="ECO:0007669"/>
    <property type="project" value="TreeGrafter"/>
</dbReference>
<dbReference type="Gene3D" id="1.10.510.10">
    <property type="entry name" value="Transferase(Phosphotransferase) domain 1"/>
    <property type="match status" value="1"/>
</dbReference>
<dbReference type="InterPro" id="IPR016024">
    <property type="entry name" value="ARM-type_fold"/>
</dbReference>
<dbReference type="InterPro" id="IPR050660">
    <property type="entry name" value="NEK_Ser/Thr_kinase"/>
</dbReference>
<keyword evidence="2" id="KW-0547">Nucleotide-binding</keyword>
<dbReference type="Gene3D" id="3.30.200.20">
    <property type="entry name" value="Phosphorylase Kinase, domain 1"/>
    <property type="match status" value="1"/>
</dbReference>
<dbReference type="InterPro" id="IPR008266">
    <property type="entry name" value="Tyr_kinase_AS"/>
</dbReference>
<dbReference type="OMA" id="VCLQLIP"/>
<organism evidence="6 7">
    <name type="scientific">Hippocampus comes</name>
    <name type="common">Tiger tail seahorse</name>
    <dbReference type="NCBI Taxonomy" id="109280"/>
    <lineage>
        <taxon>Eukaryota</taxon>
        <taxon>Metazoa</taxon>
        <taxon>Chordata</taxon>
        <taxon>Craniata</taxon>
        <taxon>Vertebrata</taxon>
        <taxon>Euteleostomi</taxon>
        <taxon>Actinopterygii</taxon>
        <taxon>Neopterygii</taxon>
        <taxon>Teleostei</taxon>
        <taxon>Neoteleostei</taxon>
        <taxon>Acanthomorphata</taxon>
        <taxon>Syngnathiaria</taxon>
        <taxon>Syngnathiformes</taxon>
        <taxon>Syngnathoidei</taxon>
        <taxon>Syngnathidae</taxon>
        <taxon>Hippocampus</taxon>
    </lineage>
</organism>
<dbReference type="SMART" id="SM00185">
    <property type="entry name" value="ARM"/>
    <property type="match status" value="3"/>
</dbReference>
<dbReference type="PROSITE" id="PS50011">
    <property type="entry name" value="PROTEIN_KINASE_DOM"/>
    <property type="match status" value="1"/>
</dbReference>
<proteinExistence type="predicted"/>
<evidence type="ECO:0000313" key="7">
    <source>
        <dbReference type="Proteomes" id="UP000264820"/>
    </source>
</evidence>
<feature type="domain" description="Protein kinase" evidence="5">
    <location>
        <begin position="400"/>
        <end position="668"/>
    </location>
</feature>
<name>A0A3Q2XJ29_HIPCM</name>
<reference evidence="6" key="1">
    <citation type="submission" date="2025-08" db="UniProtKB">
        <authorList>
            <consortium name="Ensembl"/>
        </authorList>
    </citation>
    <scope>IDENTIFICATION</scope>
</reference>
<dbReference type="AlphaFoldDB" id="A0A3Q2XJ29"/>
<dbReference type="InterPro" id="IPR000719">
    <property type="entry name" value="Prot_kinase_dom"/>
</dbReference>
<dbReference type="PROSITE" id="PS00109">
    <property type="entry name" value="PROTEIN_KINASE_TYR"/>
    <property type="match status" value="1"/>
</dbReference>
<dbReference type="InterPro" id="IPR000225">
    <property type="entry name" value="Armadillo"/>
</dbReference>
<sequence length="746" mass="85156">MTYGELICFNSHPFQKAFANILTLLVNNRLCDWMNLAPLDWALRVLLCLRLLIRDPHYQQYMKYVADVCFKCGQSALAAQSLVTMTVFQKMSAVDDQRVWVIESGVPRTLVKLLSTTDSSVLLGALTALTTLAEPECRAEIGELPIVENLVVILQDYDLSSKMAAELLRVLSPVPRIRDELRDAEAVPVLLSLLHAPHLKLLWSVAWVLVQLCQDARARAEVRSWGGVDRQFVCDRLPIEKLSSANTNSHVHREHTREEIGPCEVAGNAVALQSCCTALTELSLEDSCAHHIVQENGIYILAKLILPQNSGPKVSSLQCYAFRALRFLFSVERNRHRFKLFPTDLYESFIDVGHYMRDLEAYEGLQIKVSQYSEEELESLRESIMAVDHNRPVLRLINGYAVLDHLGTGAFGSVLKQVQKPSAGNMVALKEVNLRNPAFGKDKKSRDGNVEKIIAELTIIKEQMAHPNIVKYYKTFVHDKLYIVMELIEGVPLLERCNSLKEKKQRFTEERIWKIFIQMCLALRYLHKDKRIVHRDLTPNNIMLGDEEKVTIADFGLAKQKQENSKLTSVVGTILYSPEVVKNEPYGEKADIWALGCIVYQMAALEPPFYSNNMLSLANKIVEAIYEPLEDGIYSERVEDMITRCLSPNPERRPDIVAVGSRIADLMMRHMDALYASHYALEKRAERDRKRAQRYFLELPPASRHNVKRRLVERFKKSLFQFGSDPHNLKTELSKLREGVTYEQMQ</sequence>
<evidence type="ECO:0000256" key="3">
    <source>
        <dbReference type="ARBA" id="ARBA00022777"/>
    </source>
</evidence>
<dbReference type="GO" id="GO:0005524">
    <property type="term" value="F:ATP binding"/>
    <property type="evidence" value="ECO:0007669"/>
    <property type="project" value="UniProtKB-KW"/>
</dbReference>
<protein>
    <submittedName>
        <fullName evidence="6">NIMA related kinase 10</fullName>
    </submittedName>
</protein>
<evidence type="ECO:0000256" key="1">
    <source>
        <dbReference type="ARBA" id="ARBA00022679"/>
    </source>
</evidence>
<dbReference type="GO" id="GO:0004674">
    <property type="term" value="F:protein serine/threonine kinase activity"/>
    <property type="evidence" value="ECO:0007669"/>
    <property type="project" value="TreeGrafter"/>
</dbReference>
<dbReference type="Gene3D" id="1.25.10.10">
    <property type="entry name" value="Leucine-rich Repeat Variant"/>
    <property type="match status" value="1"/>
</dbReference>
<dbReference type="Ensembl" id="ENSHCOT00000006971.1">
    <property type="protein sequence ID" value="ENSHCOP00000004478.1"/>
    <property type="gene ID" value="ENSHCOG00000005982.1"/>
</dbReference>
<dbReference type="PANTHER" id="PTHR43671">
    <property type="entry name" value="SERINE/THREONINE-PROTEIN KINASE NEK"/>
    <property type="match status" value="1"/>
</dbReference>
<reference evidence="6" key="2">
    <citation type="submission" date="2025-09" db="UniProtKB">
        <authorList>
            <consortium name="Ensembl"/>
        </authorList>
    </citation>
    <scope>IDENTIFICATION</scope>
</reference>
<evidence type="ECO:0000256" key="4">
    <source>
        <dbReference type="ARBA" id="ARBA00022840"/>
    </source>
</evidence>
<dbReference type="Pfam" id="PF00069">
    <property type="entry name" value="Pkinase"/>
    <property type="match status" value="1"/>
</dbReference>
<keyword evidence="3" id="KW-0418">Kinase</keyword>
<keyword evidence="4" id="KW-0067">ATP-binding</keyword>
<dbReference type="Proteomes" id="UP000264820">
    <property type="component" value="Unplaced"/>
</dbReference>
<dbReference type="SUPFAM" id="SSF56112">
    <property type="entry name" value="Protein kinase-like (PK-like)"/>
    <property type="match status" value="1"/>
</dbReference>
<keyword evidence="7" id="KW-1185">Reference proteome</keyword>
<evidence type="ECO:0000313" key="6">
    <source>
        <dbReference type="Ensembl" id="ENSHCOP00000004478.1"/>
    </source>
</evidence>
<dbReference type="InterPro" id="IPR011009">
    <property type="entry name" value="Kinase-like_dom_sf"/>
</dbReference>